<dbReference type="PANTHER" id="PTHR30532">
    <property type="entry name" value="IRON III DICITRATE-BINDING PERIPLASMIC PROTEIN"/>
    <property type="match status" value="1"/>
</dbReference>
<proteinExistence type="inferred from homology"/>
<feature type="signal peptide" evidence="5">
    <location>
        <begin position="1"/>
        <end position="26"/>
    </location>
</feature>
<dbReference type="RefSeq" id="WP_063974690.1">
    <property type="nucleotide sequence ID" value="NZ_LQWZ01000012.1"/>
</dbReference>
<feature type="chain" id="PRO_5039463024" description="Fe/B12 periplasmic-binding domain-containing protein" evidence="5">
    <location>
        <begin position="27"/>
        <end position="318"/>
    </location>
</feature>
<dbReference type="GO" id="GO:0030288">
    <property type="term" value="C:outer membrane-bounded periplasmic space"/>
    <property type="evidence" value="ECO:0007669"/>
    <property type="project" value="TreeGrafter"/>
</dbReference>
<dbReference type="PANTHER" id="PTHR30532:SF26">
    <property type="entry name" value="IRON(3+)-HYDROXAMATE-BINDING PROTEIN FHUD"/>
    <property type="match status" value="1"/>
</dbReference>
<organism evidence="7 8">
    <name type="scientific">Domibacillus aminovorans</name>
    <dbReference type="NCBI Taxonomy" id="29332"/>
    <lineage>
        <taxon>Bacteria</taxon>
        <taxon>Bacillati</taxon>
        <taxon>Bacillota</taxon>
        <taxon>Bacilli</taxon>
        <taxon>Bacillales</taxon>
        <taxon>Bacillaceae</taxon>
        <taxon>Domibacillus</taxon>
    </lineage>
</organism>
<dbReference type="InterPro" id="IPR002491">
    <property type="entry name" value="ABC_transptr_periplasmic_BD"/>
</dbReference>
<dbReference type="InterPro" id="IPR051313">
    <property type="entry name" value="Bact_iron-sidero_bind"/>
</dbReference>
<name>A0A177KWD1_9BACI</name>
<dbReference type="GO" id="GO:0005886">
    <property type="term" value="C:plasma membrane"/>
    <property type="evidence" value="ECO:0007669"/>
    <property type="project" value="UniProtKB-SubCell"/>
</dbReference>
<comment type="subcellular location">
    <subcellularLocation>
        <location evidence="1">Cell membrane</location>
        <topology evidence="1">Lipid-anchor</topology>
    </subcellularLocation>
</comment>
<sequence length="318" mass="35472">MKIHNNLFILLTVIFLAVLTACSSNGGSQSTEKKAGDNKAAAEETRVVETVNGEVTIPANPKRVVAQEGLLATLLALDVKPVGAASRYLQNPHIKDLVDGVEDIGEGTDYEKILELEPDLIITQYDDPSNYEKLSQIAPTIVYPYLTFNNVKEEMEEVGKLLGEEEKMKEWEIQFDARMAAARERARAVVGDRTVSLIGAYDKDIYVYGDSLYRGGEALYQHLQLTPTDAIAKNVIGNPDEFLKISYEVLEDYAGDYIFVDESNGGKLDKESPIWNNLDAVKNNHVMFPDPDRFWPYDPISVANQAEEFADMLEALEK</sequence>
<dbReference type="Pfam" id="PF01497">
    <property type="entry name" value="Peripla_BP_2"/>
    <property type="match status" value="1"/>
</dbReference>
<comment type="caution">
    <text evidence="7">The sequence shown here is derived from an EMBL/GenBank/DDBJ whole genome shotgun (WGS) entry which is preliminary data.</text>
</comment>
<evidence type="ECO:0000259" key="6">
    <source>
        <dbReference type="PROSITE" id="PS50983"/>
    </source>
</evidence>
<keyword evidence="3" id="KW-0813">Transport</keyword>
<gene>
    <name evidence="7" type="ORF">AWH48_01215</name>
</gene>
<protein>
    <recommendedName>
        <fullName evidence="6">Fe/B12 periplasmic-binding domain-containing protein</fullName>
    </recommendedName>
</protein>
<dbReference type="AlphaFoldDB" id="A0A177KWD1"/>
<evidence type="ECO:0000256" key="1">
    <source>
        <dbReference type="ARBA" id="ARBA00004193"/>
    </source>
</evidence>
<dbReference type="EMBL" id="LQWZ01000012">
    <property type="protein sequence ID" value="OAH57668.1"/>
    <property type="molecule type" value="Genomic_DNA"/>
</dbReference>
<accession>A0A177KWD1</accession>
<dbReference type="PROSITE" id="PS50983">
    <property type="entry name" value="FE_B12_PBP"/>
    <property type="match status" value="1"/>
</dbReference>
<reference evidence="7 8" key="1">
    <citation type="submission" date="2016-01" db="EMBL/GenBank/DDBJ databases">
        <title>Investigation of taxonomic status of Bacillus aminovorans.</title>
        <authorList>
            <person name="Verma A."/>
            <person name="Pal Y."/>
            <person name="Krishnamurthi S."/>
        </authorList>
    </citation>
    <scope>NUCLEOTIDE SEQUENCE [LARGE SCALE GENOMIC DNA]</scope>
    <source>
        <strain evidence="7 8">DSM 4337</strain>
    </source>
</reference>
<dbReference type="GO" id="GO:1901678">
    <property type="term" value="P:iron coordination entity transport"/>
    <property type="evidence" value="ECO:0007669"/>
    <property type="project" value="UniProtKB-ARBA"/>
</dbReference>
<keyword evidence="4 5" id="KW-0732">Signal</keyword>
<dbReference type="Proteomes" id="UP000077271">
    <property type="component" value="Unassembled WGS sequence"/>
</dbReference>
<dbReference type="Gene3D" id="3.40.50.1980">
    <property type="entry name" value="Nitrogenase molybdenum iron protein domain"/>
    <property type="match status" value="2"/>
</dbReference>
<evidence type="ECO:0000256" key="4">
    <source>
        <dbReference type="ARBA" id="ARBA00022729"/>
    </source>
</evidence>
<comment type="similarity">
    <text evidence="2">Belongs to the bacterial solute-binding protein 8 family.</text>
</comment>
<evidence type="ECO:0000256" key="3">
    <source>
        <dbReference type="ARBA" id="ARBA00022448"/>
    </source>
</evidence>
<evidence type="ECO:0000313" key="7">
    <source>
        <dbReference type="EMBL" id="OAH57668.1"/>
    </source>
</evidence>
<dbReference type="SUPFAM" id="SSF53807">
    <property type="entry name" value="Helical backbone' metal receptor"/>
    <property type="match status" value="1"/>
</dbReference>
<evidence type="ECO:0000256" key="5">
    <source>
        <dbReference type="SAM" id="SignalP"/>
    </source>
</evidence>
<evidence type="ECO:0000313" key="8">
    <source>
        <dbReference type="Proteomes" id="UP000077271"/>
    </source>
</evidence>
<feature type="domain" description="Fe/B12 periplasmic-binding" evidence="6">
    <location>
        <begin position="62"/>
        <end position="317"/>
    </location>
</feature>
<evidence type="ECO:0000256" key="2">
    <source>
        <dbReference type="ARBA" id="ARBA00008814"/>
    </source>
</evidence>
<dbReference type="PROSITE" id="PS51257">
    <property type="entry name" value="PROKAR_LIPOPROTEIN"/>
    <property type="match status" value="1"/>
</dbReference>